<dbReference type="SUPFAM" id="SSF54593">
    <property type="entry name" value="Glyoxalase/Bleomycin resistance protein/Dihydroxybiphenyl dioxygenase"/>
    <property type="match status" value="1"/>
</dbReference>
<dbReference type="InterPro" id="IPR051332">
    <property type="entry name" value="Fosfomycin_Res_Enzymes"/>
</dbReference>
<keyword evidence="3" id="KW-1185">Reference proteome</keyword>
<evidence type="ECO:0000313" key="2">
    <source>
        <dbReference type="EMBL" id="MBB5233855.1"/>
    </source>
</evidence>
<dbReference type="InterPro" id="IPR029068">
    <property type="entry name" value="Glyas_Bleomycin-R_OHBP_Dase"/>
</dbReference>
<keyword evidence="2" id="KW-0223">Dioxygenase</keyword>
<dbReference type="Proteomes" id="UP000525389">
    <property type="component" value="Unassembled WGS sequence"/>
</dbReference>
<dbReference type="PANTHER" id="PTHR36113">
    <property type="entry name" value="LYASE, PUTATIVE-RELATED-RELATED"/>
    <property type="match status" value="1"/>
</dbReference>
<dbReference type="Gene3D" id="3.10.180.10">
    <property type="entry name" value="2,3-Dihydroxybiphenyl 1,2-Dioxygenase, domain 1"/>
    <property type="match status" value="1"/>
</dbReference>
<sequence length="119" mass="13653">MNLNHINLEVTDVTATVALLETYFGLRRTRLVTAEMAFLRDDSGALISLFRGEDVAYPRMFHIGFTRETVEEVNDLHRRLVEGGFAPEAPRDDHGRWTFYLATPGGFTLEVQKFHRELV</sequence>
<keyword evidence="2" id="KW-0560">Oxidoreductase</keyword>
<proteinExistence type="predicted"/>
<accession>A0A7W8LPS6</accession>
<dbReference type="InterPro" id="IPR004360">
    <property type="entry name" value="Glyas_Fos-R_dOase_dom"/>
</dbReference>
<comment type="caution">
    <text evidence="2">The sequence shown here is derived from an EMBL/GenBank/DDBJ whole genome shotgun (WGS) entry which is preliminary data.</text>
</comment>
<organism evidence="2 3">
    <name type="scientific">Deinococcus budaensis</name>
    <dbReference type="NCBI Taxonomy" id="1665626"/>
    <lineage>
        <taxon>Bacteria</taxon>
        <taxon>Thermotogati</taxon>
        <taxon>Deinococcota</taxon>
        <taxon>Deinococci</taxon>
        <taxon>Deinococcales</taxon>
        <taxon>Deinococcaceae</taxon>
        <taxon>Deinococcus</taxon>
    </lineage>
</organism>
<dbReference type="GO" id="GO:0051213">
    <property type="term" value="F:dioxygenase activity"/>
    <property type="evidence" value="ECO:0007669"/>
    <property type="project" value="UniProtKB-KW"/>
</dbReference>
<dbReference type="PROSITE" id="PS51819">
    <property type="entry name" value="VOC"/>
    <property type="match status" value="1"/>
</dbReference>
<keyword evidence="2" id="KW-0456">Lyase</keyword>
<dbReference type="AlphaFoldDB" id="A0A7W8LPS6"/>
<gene>
    <name evidence="2" type="ORF">HNQ09_001285</name>
</gene>
<dbReference type="Pfam" id="PF00903">
    <property type="entry name" value="Glyoxalase"/>
    <property type="match status" value="1"/>
</dbReference>
<evidence type="ECO:0000259" key="1">
    <source>
        <dbReference type="PROSITE" id="PS51819"/>
    </source>
</evidence>
<dbReference type="EMBL" id="JACHFN010000003">
    <property type="protein sequence ID" value="MBB5233855.1"/>
    <property type="molecule type" value="Genomic_DNA"/>
</dbReference>
<dbReference type="InterPro" id="IPR037523">
    <property type="entry name" value="VOC_core"/>
</dbReference>
<dbReference type="PANTHER" id="PTHR36113:SF3">
    <property type="entry name" value="SLL5075 PROTEIN"/>
    <property type="match status" value="1"/>
</dbReference>
<dbReference type="RefSeq" id="WP_184026889.1">
    <property type="nucleotide sequence ID" value="NZ_JACHFN010000003.1"/>
</dbReference>
<name>A0A7W8LPS6_9DEIO</name>
<evidence type="ECO:0000313" key="3">
    <source>
        <dbReference type="Proteomes" id="UP000525389"/>
    </source>
</evidence>
<dbReference type="GO" id="GO:0016829">
    <property type="term" value="F:lyase activity"/>
    <property type="evidence" value="ECO:0007669"/>
    <property type="project" value="UniProtKB-KW"/>
</dbReference>
<dbReference type="CDD" id="cd06587">
    <property type="entry name" value="VOC"/>
    <property type="match status" value="1"/>
</dbReference>
<feature type="domain" description="VOC" evidence="1">
    <location>
        <begin position="2"/>
        <end position="114"/>
    </location>
</feature>
<reference evidence="2 3" key="1">
    <citation type="submission" date="2020-08" db="EMBL/GenBank/DDBJ databases">
        <title>Genomic Encyclopedia of Type Strains, Phase IV (KMG-IV): sequencing the most valuable type-strain genomes for metagenomic binning, comparative biology and taxonomic classification.</title>
        <authorList>
            <person name="Goeker M."/>
        </authorList>
    </citation>
    <scope>NUCLEOTIDE SEQUENCE [LARGE SCALE GENOMIC DNA]</scope>
    <source>
        <strain evidence="2 3">DSM 101791</strain>
    </source>
</reference>
<protein>
    <submittedName>
        <fullName evidence="2">Catechol 2,3-dioxygenase-like lactoylglutathione lyase family enzyme</fullName>
    </submittedName>
</protein>